<dbReference type="PROSITE" id="PS51035">
    <property type="entry name" value="BAG"/>
    <property type="match status" value="1"/>
</dbReference>
<dbReference type="InterPro" id="IPR036533">
    <property type="entry name" value="BAG_dom_sf"/>
</dbReference>
<dbReference type="Gene3D" id="3.10.20.90">
    <property type="entry name" value="Phosphatidylinositol 3-kinase Catalytic Subunit, Chain A, domain 1"/>
    <property type="match status" value="1"/>
</dbReference>
<dbReference type="EMBL" id="SEOQ01000293">
    <property type="protein sequence ID" value="TFY65939.1"/>
    <property type="molecule type" value="Genomic_DNA"/>
</dbReference>
<feature type="region of interest" description="Disordered" evidence="2">
    <location>
        <begin position="1"/>
        <end position="89"/>
    </location>
</feature>
<dbReference type="SUPFAM" id="SSF54236">
    <property type="entry name" value="Ubiquitin-like"/>
    <property type="match status" value="1"/>
</dbReference>
<keyword evidence="6" id="KW-1185">Reference proteome</keyword>
<evidence type="ECO:0000259" key="3">
    <source>
        <dbReference type="PROSITE" id="PS50053"/>
    </source>
</evidence>
<dbReference type="GO" id="GO:0005634">
    <property type="term" value="C:nucleus"/>
    <property type="evidence" value="ECO:0007669"/>
    <property type="project" value="TreeGrafter"/>
</dbReference>
<dbReference type="SMART" id="SM00264">
    <property type="entry name" value="BAG"/>
    <property type="match status" value="1"/>
</dbReference>
<evidence type="ECO:0000313" key="6">
    <source>
        <dbReference type="Proteomes" id="UP000298327"/>
    </source>
</evidence>
<evidence type="ECO:0000256" key="2">
    <source>
        <dbReference type="SAM" id="MobiDB-lite"/>
    </source>
</evidence>
<dbReference type="InterPro" id="IPR000626">
    <property type="entry name" value="Ubiquitin-like_dom"/>
</dbReference>
<keyword evidence="1" id="KW-0143">Chaperone</keyword>
<dbReference type="OrthoDB" id="417450at2759"/>
<dbReference type="SMART" id="SM00213">
    <property type="entry name" value="UBQ"/>
    <property type="match status" value="1"/>
</dbReference>
<dbReference type="STRING" id="205917.A0A4Y9YXT1"/>
<evidence type="ECO:0000313" key="5">
    <source>
        <dbReference type="EMBL" id="TFY65939.1"/>
    </source>
</evidence>
<protein>
    <recommendedName>
        <fullName evidence="7">BAG domain-containing protein</fullName>
    </recommendedName>
</protein>
<dbReference type="AlphaFoldDB" id="A0A4Y9YXT1"/>
<dbReference type="GO" id="GO:0050821">
    <property type="term" value="P:protein stabilization"/>
    <property type="evidence" value="ECO:0007669"/>
    <property type="project" value="TreeGrafter"/>
</dbReference>
<feature type="domain" description="BAG" evidence="4">
    <location>
        <begin position="270"/>
        <end position="358"/>
    </location>
</feature>
<dbReference type="Proteomes" id="UP000298327">
    <property type="component" value="Unassembled WGS sequence"/>
</dbReference>
<dbReference type="GO" id="GO:0005829">
    <property type="term" value="C:cytosol"/>
    <property type="evidence" value="ECO:0007669"/>
    <property type="project" value="TreeGrafter"/>
</dbReference>
<name>A0A4Y9YXT1_9AGAM</name>
<feature type="compositionally biased region" description="Acidic residues" evidence="2">
    <location>
        <begin position="37"/>
        <end position="48"/>
    </location>
</feature>
<feature type="domain" description="Ubiquitin-like" evidence="3">
    <location>
        <begin position="176"/>
        <end position="250"/>
    </location>
</feature>
<accession>A0A4Y9YXT1</accession>
<dbReference type="GO" id="GO:0000774">
    <property type="term" value="F:adenyl-nucleotide exchange factor activity"/>
    <property type="evidence" value="ECO:0007669"/>
    <property type="project" value="TreeGrafter"/>
</dbReference>
<dbReference type="PANTHER" id="PTHR12329">
    <property type="entry name" value="BCL2-ASSOCIATED ATHANOGENE"/>
    <property type="match status" value="1"/>
</dbReference>
<dbReference type="InterPro" id="IPR003103">
    <property type="entry name" value="BAG_domain"/>
</dbReference>
<dbReference type="PANTHER" id="PTHR12329:SF16">
    <property type="entry name" value="BAG FAMILY MOLECULAR CHAPERONE REGULATOR 1"/>
    <property type="match status" value="1"/>
</dbReference>
<sequence length="401" mass="44253">MGVEPAPLLARRLVTEREAEEEELMAGVREGKGREDDASEEAMAEEEGSGMGGGNKSDRLKYLDSNDFILSRPPQPPSRRGVQGPLGGADTRRPLVQATVCSTLHAKLALSSLSVCHYPALVANPPPQLVPLFDLVAPYACQLTYFTTSLLALIILRTTYSRVRAFFRPEDAPDGMSLTVKWGKERLRVPLPDPSTPLFAFRAALADLTRLPPDVFKLIHSGAVMTDDKAPISAYNLRPNTTVLLLESQKPLPAHPVTSKPAAPKSDEAAVERIRAEMETMSHGLESDVDKFLSVLPARLADSPDQVQEHARLGELLLQSLLRLDALNLEGSWEEARRERKGAVRRVQGLLDRLDAGWRARRRRRRMCIRSPASERVGVESSSISIELIFIPSHYGVHNTI</sequence>
<dbReference type="SUPFAM" id="SSF63491">
    <property type="entry name" value="BAG domain"/>
    <property type="match status" value="1"/>
</dbReference>
<evidence type="ECO:0000256" key="1">
    <source>
        <dbReference type="ARBA" id="ARBA00023186"/>
    </source>
</evidence>
<gene>
    <name evidence="5" type="ORF">EVG20_g5150</name>
</gene>
<dbReference type="InterPro" id="IPR039773">
    <property type="entry name" value="BAG_chaperone_regulator"/>
</dbReference>
<dbReference type="InterPro" id="IPR029071">
    <property type="entry name" value="Ubiquitin-like_domsf"/>
</dbReference>
<organism evidence="5 6">
    <name type="scientific">Dentipellis fragilis</name>
    <dbReference type="NCBI Taxonomy" id="205917"/>
    <lineage>
        <taxon>Eukaryota</taxon>
        <taxon>Fungi</taxon>
        <taxon>Dikarya</taxon>
        <taxon>Basidiomycota</taxon>
        <taxon>Agaricomycotina</taxon>
        <taxon>Agaricomycetes</taxon>
        <taxon>Russulales</taxon>
        <taxon>Hericiaceae</taxon>
        <taxon>Dentipellis</taxon>
    </lineage>
</organism>
<comment type="caution">
    <text evidence="5">The sequence shown here is derived from an EMBL/GenBank/DDBJ whole genome shotgun (WGS) entry which is preliminary data.</text>
</comment>
<dbReference type="GO" id="GO:0051087">
    <property type="term" value="F:protein-folding chaperone binding"/>
    <property type="evidence" value="ECO:0007669"/>
    <property type="project" value="InterPro"/>
</dbReference>
<dbReference type="GO" id="GO:0016020">
    <property type="term" value="C:membrane"/>
    <property type="evidence" value="ECO:0007669"/>
    <property type="project" value="TreeGrafter"/>
</dbReference>
<dbReference type="PROSITE" id="PS50053">
    <property type="entry name" value="UBIQUITIN_2"/>
    <property type="match status" value="1"/>
</dbReference>
<evidence type="ECO:0000259" key="4">
    <source>
        <dbReference type="PROSITE" id="PS51035"/>
    </source>
</evidence>
<dbReference type="Pfam" id="PF02179">
    <property type="entry name" value="BAG"/>
    <property type="match status" value="1"/>
</dbReference>
<dbReference type="Gene3D" id="1.20.58.120">
    <property type="entry name" value="BAG domain"/>
    <property type="match status" value="1"/>
</dbReference>
<reference evidence="5 6" key="1">
    <citation type="submission" date="2019-02" db="EMBL/GenBank/DDBJ databases">
        <title>Genome sequencing of the rare red list fungi Dentipellis fragilis.</title>
        <authorList>
            <person name="Buettner E."/>
            <person name="Kellner H."/>
        </authorList>
    </citation>
    <scope>NUCLEOTIDE SEQUENCE [LARGE SCALE GENOMIC DNA]</scope>
    <source>
        <strain evidence="5 6">DSM 105465</strain>
    </source>
</reference>
<evidence type="ECO:0008006" key="7">
    <source>
        <dbReference type="Google" id="ProtNLM"/>
    </source>
</evidence>
<proteinExistence type="predicted"/>